<reference evidence="10" key="1">
    <citation type="submission" date="2013-08" db="EMBL/GenBank/DDBJ databases">
        <authorList>
            <person name="Mendez C."/>
            <person name="Richter M."/>
            <person name="Ferrer M."/>
            <person name="Sanchez J."/>
        </authorList>
    </citation>
    <scope>NUCLEOTIDE SEQUENCE</scope>
</reference>
<evidence type="ECO:0000256" key="9">
    <source>
        <dbReference type="SAM" id="Phobius"/>
    </source>
</evidence>
<feature type="transmembrane region" description="Helical" evidence="9">
    <location>
        <begin position="89"/>
        <end position="108"/>
    </location>
</feature>
<dbReference type="Pfam" id="PF01758">
    <property type="entry name" value="SBF"/>
    <property type="match status" value="1"/>
</dbReference>
<dbReference type="NCBIfam" id="TIGR00832">
    <property type="entry name" value="acr3"/>
    <property type="match status" value="1"/>
</dbReference>
<evidence type="ECO:0000256" key="3">
    <source>
        <dbReference type="ARBA" id="ARBA00022448"/>
    </source>
</evidence>
<keyword evidence="7 9" id="KW-0472">Membrane</keyword>
<feature type="transmembrane region" description="Helical" evidence="9">
    <location>
        <begin position="275"/>
        <end position="299"/>
    </location>
</feature>
<dbReference type="GO" id="GO:0015297">
    <property type="term" value="F:antiporter activity"/>
    <property type="evidence" value="ECO:0007669"/>
    <property type="project" value="InterPro"/>
</dbReference>
<keyword evidence="6 9" id="KW-1133">Transmembrane helix</keyword>
<evidence type="ECO:0000256" key="2">
    <source>
        <dbReference type="ARBA" id="ARBA00010110"/>
    </source>
</evidence>
<dbReference type="GO" id="GO:0005886">
    <property type="term" value="C:plasma membrane"/>
    <property type="evidence" value="ECO:0007669"/>
    <property type="project" value="UniProtKB-SubCell"/>
</dbReference>
<dbReference type="InterPro" id="IPR038770">
    <property type="entry name" value="Na+/solute_symporter_sf"/>
</dbReference>
<accession>T0ZUT3</accession>
<sequence length="356" mass="37857">GGLALGHFDPSSVGVIGTWMVPGTPVPLAVGVGLILMMYPPLARVRYEELGKVFRSGRLLLLSLVQNWIVGPFLMFALAIVFLRNSPDLLIGLVLIGSARCIAMVLVWNELAGGNREYAAGLVAFNSLFQVVFYGAYIYLFVTILLPLAGLPSLTVPISWELVVLSVLVFLGIPFAAGVATRWRFVRSGREIEYDQRIAPALAPVALVALLYTIVVMFAFQSNAILQLPGEVLLVAAPLVLYFAIMFFTSFFMSRRAGADYGRTTALSLTAASNNFELAITVAVAVFGIASAEALAATVGPLVEVPVLLGLVRASIWLGARYFPPPTRAPGSPTVETGPTPLARGGGTGPPPVRPS</sequence>
<keyword evidence="5 9" id="KW-0812">Transmembrane</keyword>
<feature type="transmembrane region" description="Helical" evidence="9">
    <location>
        <begin position="201"/>
        <end position="220"/>
    </location>
</feature>
<evidence type="ECO:0000256" key="5">
    <source>
        <dbReference type="ARBA" id="ARBA00022692"/>
    </source>
</evidence>
<feature type="non-terminal residue" evidence="10">
    <location>
        <position position="1"/>
    </location>
</feature>
<dbReference type="AlphaFoldDB" id="T0ZUT3"/>
<keyword evidence="3" id="KW-0813">Transport</keyword>
<dbReference type="GO" id="GO:0015105">
    <property type="term" value="F:arsenite transmembrane transporter activity"/>
    <property type="evidence" value="ECO:0007669"/>
    <property type="project" value="TreeGrafter"/>
</dbReference>
<feature type="transmembrane region" description="Helical" evidence="9">
    <location>
        <begin position="158"/>
        <end position="180"/>
    </location>
</feature>
<evidence type="ECO:0000256" key="7">
    <source>
        <dbReference type="ARBA" id="ARBA00023136"/>
    </source>
</evidence>
<keyword evidence="4" id="KW-1003">Cell membrane</keyword>
<feature type="transmembrane region" description="Helical" evidence="9">
    <location>
        <begin position="120"/>
        <end position="146"/>
    </location>
</feature>
<comment type="subcellular location">
    <subcellularLocation>
        <location evidence="1">Cell membrane</location>
        <topology evidence="1">Multi-pass membrane protein</topology>
    </subcellularLocation>
</comment>
<feature type="transmembrane region" description="Helical" evidence="9">
    <location>
        <begin position="232"/>
        <end position="254"/>
    </location>
</feature>
<dbReference type="InterPro" id="IPR004706">
    <property type="entry name" value="Arsenical-R_Acr3"/>
</dbReference>
<dbReference type="PIRSF" id="PIRSF005508">
    <property type="entry name" value="Acr3"/>
    <property type="match status" value="1"/>
</dbReference>
<dbReference type="PANTHER" id="PTHR43057">
    <property type="entry name" value="ARSENITE EFFLUX TRANSPORTER"/>
    <property type="match status" value="1"/>
</dbReference>
<gene>
    <name evidence="10" type="ORF">B1B_17498</name>
</gene>
<evidence type="ECO:0000256" key="8">
    <source>
        <dbReference type="SAM" id="MobiDB-lite"/>
    </source>
</evidence>
<feature type="transmembrane region" description="Helical" evidence="9">
    <location>
        <begin position="20"/>
        <end position="39"/>
    </location>
</feature>
<comment type="caution">
    <text evidence="10">The sequence shown here is derived from an EMBL/GenBank/DDBJ whole genome shotgun (WGS) entry which is preliminary data.</text>
</comment>
<reference evidence="10" key="2">
    <citation type="journal article" date="2014" name="ISME J.">
        <title>Microbial stratification in low pH oxic and suboxic macroscopic growths along an acid mine drainage.</title>
        <authorList>
            <person name="Mendez-Garcia C."/>
            <person name="Mesa V."/>
            <person name="Sprenger R.R."/>
            <person name="Richter M."/>
            <person name="Diez M.S."/>
            <person name="Solano J."/>
            <person name="Bargiela R."/>
            <person name="Golyshina O.V."/>
            <person name="Manteca A."/>
            <person name="Ramos J.L."/>
            <person name="Gallego J.R."/>
            <person name="Llorente I."/>
            <person name="Martins Dos Santos V.A."/>
            <person name="Jensen O.N."/>
            <person name="Pelaez A.I."/>
            <person name="Sanchez J."/>
            <person name="Ferrer M."/>
        </authorList>
    </citation>
    <scope>NUCLEOTIDE SEQUENCE</scope>
</reference>
<protein>
    <submittedName>
        <fullName evidence="10">Arsenite resistance protein arsB</fullName>
    </submittedName>
</protein>
<dbReference type="InterPro" id="IPR002657">
    <property type="entry name" value="BilAc:Na_symport/Acr3"/>
</dbReference>
<feature type="region of interest" description="Disordered" evidence="8">
    <location>
        <begin position="328"/>
        <end position="356"/>
    </location>
</feature>
<comment type="similarity">
    <text evidence="2">Belongs to the arsenical resistance-3 (ACR3) (TC 2.A.59) family.</text>
</comment>
<dbReference type="PANTHER" id="PTHR43057:SF1">
    <property type="entry name" value="ARSENICAL-RESISTANCE PROTEIN 3"/>
    <property type="match status" value="1"/>
</dbReference>
<name>T0ZUT3_9ZZZZ</name>
<evidence type="ECO:0000256" key="1">
    <source>
        <dbReference type="ARBA" id="ARBA00004651"/>
    </source>
</evidence>
<evidence type="ECO:0000256" key="6">
    <source>
        <dbReference type="ARBA" id="ARBA00022989"/>
    </source>
</evidence>
<organism evidence="10">
    <name type="scientific">mine drainage metagenome</name>
    <dbReference type="NCBI Taxonomy" id="410659"/>
    <lineage>
        <taxon>unclassified sequences</taxon>
        <taxon>metagenomes</taxon>
        <taxon>ecological metagenomes</taxon>
    </lineage>
</organism>
<evidence type="ECO:0000256" key="4">
    <source>
        <dbReference type="ARBA" id="ARBA00022475"/>
    </source>
</evidence>
<dbReference type="GO" id="GO:0015104">
    <property type="term" value="F:antimonite transmembrane transporter activity"/>
    <property type="evidence" value="ECO:0007669"/>
    <property type="project" value="TreeGrafter"/>
</dbReference>
<evidence type="ECO:0000313" key="10">
    <source>
        <dbReference type="EMBL" id="EQD33655.1"/>
    </source>
</evidence>
<feature type="transmembrane region" description="Helical" evidence="9">
    <location>
        <begin position="59"/>
        <end position="83"/>
    </location>
</feature>
<dbReference type="Gene3D" id="1.20.1530.20">
    <property type="match status" value="1"/>
</dbReference>
<proteinExistence type="inferred from homology"/>
<dbReference type="EMBL" id="AUZY01011689">
    <property type="protein sequence ID" value="EQD33655.1"/>
    <property type="molecule type" value="Genomic_DNA"/>
</dbReference>